<keyword evidence="2" id="KW-1185">Reference proteome</keyword>
<dbReference type="Proteomes" id="UP000789572">
    <property type="component" value="Unassembled WGS sequence"/>
</dbReference>
<reference evidence="1" key="1">
    <citation type="submission" date="2021-06" db="EMBL/GenBank/DDBJ databases">
        <authorList>
            <person name="Kallberg Y."/>
            <person name="Tangrot J."/>
            <person name="Rosling A."/>
        </authorList>
    </citation>
    <scope>NUCLEOTIDE SEQUENCE</scope>
    <source>
        <strain evidence="1">IA702</strain>
    </source>
</reference>
<dbReference type="EMBL" id="CAJVPJ010002637">
    <property type="protein sequence ID" value="CAG8626077.1"/>
    <property type="molecule type" value="Genomic_DNA"/>
</dbReference>
<gene>
    <name evidence="1" type="ORF">POCULU_LOCUS8654</name>
</gene>
<proteinExistence type="predicted"/>
<evidence type="ECO:0000313" key="1">
    <source>
        <dbReference type="EMBL" id="CAG8626077.1"/>
    </source>
</evidence>
<dbReference type="AlphaFoldDB" id="A0A9N9GTX3"/>
<accession>A0A9N9GTX3</accession>
<evidence type="ECO:0000313" key="2">
    <source>
        <dbReference type="Proteomes" id="UP000789572"/>
    </source>
</evidence>
<sequence>MDSYLPPNSLSNSLARRIGKSRLSNTSTPSRKSLCGGLETEGVDIDIFNIDAESFFDFEINNNINRFEEAAKIAESLHIFLSSNDINDIYIITRGSFISLTSVKNLESSLALGIGGDEVLAQLEIYGSRIKDLEKLVQEFNL</sequence>
<comment type="caution">
    <text evidence="1">The sequence shown here is derived from an EMBL/GenBank/DDBJ whole genome shotgun (WGS) entry which is preliminary data.</text>
</comment>
<protein>
    <submittedName>
        <fullName evidence="1">6279_t:CDS:1</fullName>
    </submittedName>
</protein>
<organism evidence="1 2">
    <name type="scientific">Paraglomus occultum</name>
    <dbReference type="NCBI Taxonomy" id="144539"/>
    <lineage>
        <taxon>Eukaryota</taxon>
        <taxon>Fungi</taxon>
        <taxon>Fungi incertae sedis</taxon>
        <taxon>Mucoromycota</taxon>
        <taxon>Glomeromycotina</taxon>
        <taxon>Glomeromycetes</taxon>
        <taxon>Paraglomerales</taxon>
        <taxon>Paraglomeraceae</taxon>
        <taxon>Paraglomus</taxon>
    </lineage>
</organism>
<name>A0A9N9GTX3_9GLOM</name>